<gene>
    <name evidence="2" type="ORF">LSTR_LSTR017239</name>
</gene>
<feature type="compositionally biased region" description="Gly residues" evidence="1">
    <location>
        <begin position="7"/>
        <end position="27"/>
    </location>
</feature>
<keyword evidence="3" id="KW-1185">Reference proteome</keyword>
<dbReference type="STRING" id="195883.A0A482XF71"/>
<evidence type="ECO:0000313" key="3">
    <source>
        <dbReference type="Proteomes" id="UP000291343"/>
    </source>
</evidence>
<reference evidence="2 3" key="1">
    <citation type="journal article" date="2017" name="Gigascience">
        <title>Genome sequence of the small brown planthopper, Laodelphax striatellus.</title>
        <authorList>
            <person name="Zhu J."/>
            <person name="Jiang F."/>
            <person name="Wang X."/>
            <person name="Yang P."/>
            <person name="Bao Y."/>
            <person name="Zhao W."/>
            <person name="Wang W."/>
            <person name="Lu H."/>
            <person name="Wang Q."/>
            <person name="Cui N."/>
            <person name="Li J."/>
            <person name="Chen X."/>
            <person name="Luo L."/>
            <person name="Yu J."/>
            <person name="Kang L."/>
            <person name="Cui F."/>
        </authorList>
    </citation>
    <scope>NUCLEOTIDE SEQUENCE [LARGE SCALE GENOMIC DNA]</scope>
    <source>
        <strain evidence="2">Lst14</strain>
    </source>
</reference>
<name>A0A482XF71_LAOST</name>
<dbReference type="InParanoid" id="A0A482XF71"/>
<feature type="region of interest" description="Disordered" evidence="1">
    <location>
        <begin position="1"/>
        <end position="57"/>
    </location>
</feature>
<dbReference type="OrthoDB" id="196131at2759"/>
<sequence length="81" mass="8115">MKRSGGSDYGGSRGGGGVGGRGGGGFQFAGFQLKGGPKALPPPPPTAALSKQGYSTMSSITQNALSASWGVPKKRSKTEEE</sequence>
<evidence type="ECO:0000256" key="1">
    <source>
        <dbReference type="SAM" id="MobiDB-lite"/>
    </source>
</evidence>
<organism evidence="2 3">
    <name type="scientific">Laodelphax striatellus</name>
    <name type="common">Small brown planthopper</name>
    <name type="synonym">Delphax striatella</name>
    <dbReference type="NCBI Taxonomy" id="195883"/>
    <lineage>
        <taxon>Eukaryota</taxon>
        <taxon>Metazoa</taxon>
        <taxon>Ecdysozoa</taxon>
        <taxon>Arthropoda</taxon>
        <taxon>Hexapoda</taxon>
        <taxon>Insecta</taxon>
        <taxon>Pterygota</taxon>
        <taxon>Neoptera</taxon>
        <taxon>Paraneoptera</taxon>
        <taxon>Hemiptera</taxon>
        <taxon>Auchenorrhyncha</taxon>
        <taxon>Fulgoroidea</taxon>
        <taxon>Delphacidae</taxon>
        <taxon>Criomorphinae</taxon>
        <taxon>Laodelphax</taxon>
    </lineage>
</organism>
<accession>A0A482XF71</accession>
<evidence type="ECO:0000313" key="2">
    <source>
        <dbReference type="EMBL" id="RZF44423.1"/>
    </source>
</evidence>
<protein>
    <submittedName>
        <fullName evidence="2">Uncharacterized protein</fullName>
    </submittedName>
</protein>
<dbReference type="Proteomes" id="UP000291343">
    <property type="component" value="Unassembled WGS sequence"/>
</dbReference>
<proteinExistence type="predicted"/>
<dbReference type="EMBL" id="QKKF02010608">
    <property type="protein sequence ID" value="RZF44423.1"/>
    <property type="molecule type" value="Genomic_DNA"/>
</dbReference>
<dbReference type="AlphaFoldDB" id="A0A482XF71"/>
<comment type="caution">
    <text evidence="2">The sequence shown here is derived from an EMBL/GenBank/DDBJ whole genome shotgun (WGS) entry which is preliminary data.</text>
</comment>
<feature type="compositionally biased region" description="Low complexity" evidence="1">
    <location>
        <begin position="28"/>
        <end position="38"/>
    </location>
</feature>